<dbReference type="GO" id="GO:0006085">
    <property type="term" value="P:acetyl-CoA biosynthetic process"/>
    <property type="evidence" value="ECO:0007669"/>
    <property type="project" value="TreeGrafter"/>
</dbReference>
<evidence type="ECO:0000256" key="6">
    <source>
        <dbReference type="ARBA" id="ARBA00022793"/>
    </source>
</evidence>
<dbReference type="GO" id="GO:0050080">
    <property type="term" value="F:malonyl-CoA decarboxylase activity"/>
    <property type="evidence" value="ECO:0007669"/>
    <property type="project" value="UniProtKB-EC"/>
</dbReference>
<evidence type="ECO:0000256" key="16">
    <source>
        <dbReference type="ARBA" id="ARBA00067069"/>
    </source>
</evidence>
<keyword evidence="12" id="KW-0275">Fatty acid biosynthesis</keyword>
<dbReference type="OrthoDB" id="426718at2759"/>
<dbReference type="CTD" id="23417"/>
<sequence length="502" mass="56873">MIPHFALRAVRSSVRCWRHGAVLKVTREASAVSGWRCFSARGRASGMEEILARVVVPLPSYETREKSPPPPESNSLDFMHFYRSLDEVDKVELLTKLSRDYGVDHKGASELAVKLLDTQLRDLATILQVEDRLRYSLTPRYKQLLCHISRVEGGVKFLVDLRADVLELITSKVSESPQIRELSSTLKSLLSEWFSVGLLRLERITWQSPCEILQKISQYEAVHPVRNWTDLKRRVGPYRRCYAFTHAAMPGEPLVVLHVALTEEISDNIQSIVREFATLDSEEDVNKINSAIFYSISSTQAGLQGVELGNYLIKKVVRELQSEFPHMAQFSSLSPIPGFSVWLQGVLNQYRKDNRGSDLLSEQEWREVEQATDSGAGSPAADALRKLISSGEWTRSDRLSSVLEPVLMRLCAWYLYGEKRRGYALNPVANFHLQNGATMWRLNWRADTSPRGVANSCGIMVNYRYFLSETSRNSALYLQNKVVAASEQVLGLVSQFQKNSKL</sequence>
<evidence type="ECO:0000313" key="20">
    <source>
        <dbReference type="Ensembl" id="ENSOMEP00000019103.1"/>
    </source>
</evidence>
<dbReference type="Pfam" id="PF17408">
    <property type="entry name" value="MCD_N"/>
    <property type="match status" value="1"/>
</dbReference>
<evidence type="ECO:0000256" key="15">
    <source>
        <dbReference type="ARBA" id="ARBA00060678"/>
    </source>
</evidence>
<feature type="domain" description="Malonyl-CoA decarboxylase C-terminal" evidence="18">
    <location>
        <begin position="197"/>
        <end position="465"/>
    </location>
</feature>
<dbReference type="GO" id="GO:0006633">
    <property type="term" value="P:fatty acid biosynthetic process"/>
    <property type="evidence" value="ECO:0007669"/>
    <property type="project" value="UniProtKB-KW"/>
</dbReference>
<reference evidence="20" key="1">
    <citation type="submission" date="2025-08" db="UniProtKB">
        <authorList>
            <consortium name="Ensembl"/>
        </authorList>
    </citation>
    <scope>IDENTIFICATION</scope>
</reference>
<name>A0A3B3CMJ9_ORYME</name>
<dbReference type="GO" id="GO:0005782">
    <property type="term" value="C:peroxisomal matrix"/>
    <property type="evidence" value="ECO:0007669"/>
    <property type="project" value="TreeGrafter"/>
</dbReference>
<dbReference type="RefSeq" id="XP_024137445.1">
    <property type="nucleotide sequence ID" value="XM_024281677.2"/>
</dbReference>
<evidence type="ECO:0000256" key="9">
    <source>
        <dbReference type="ARBA" id="ARBA00023098"/>
    </source>
</evidence>
<keyword evidence="5" id="KW-0444">Lipid biosynthesis</keyword>
<dbReference type="GeneID" id="112152228"/>
<evidence type="ECO:0000259" key="18">
    <source>
        <dbReference type="Pfam" id="PF05292"/>
    </source>
</evidence>
<evidence type="ECO:0000259" key="19">
    <source>
        <dbReference type="Pfam" id="PF17408"/>
    </source>
</evidence>
<evidence type="ECO:0000256" key="8">
    <source>
        <dbReference type="ARBA" id="ARBA00022946"/>
    </source>
</evidence>
<evidence type="ECO:0000256" key="10">
    <source>
        <dbReference type="ARBA" id="ARBA00023128"/>
    </source>
</evidence>
<protein>
    <recommendedName>
        <fullName evidence="17">Malonyl-CoA decarboxylase, mitochondrial</fullName>
        <ecNumber evidence="16">4.1.1.9</ecNumber>
    </recommendedName>
</protein>
<dbReference type="InterPro" id="IPR035372">
    <property type="entry name" value="MCD_N"/>
</dbReference>
<dbReference type="InterPro" id="IPR007956">
    <property type="entry name" value="Malonyl_CoA_deC_C"/>
</dbReference>
<dbReference type="PANTHER" id="PTHR28641:SF1">
    <property type="entry name" value="MALONYL-COA DECARBOXYLASE, MITOCHONDRIAL"/>
    <property type="match status" value="1"/>
</dbReference>
<keyword evidence="9" id="KW-0443">Lipid metabolism</keyword>
<dbReference type="GeneTree" id="ENSGT00390000005410"/>
<keyword evidence="10" id="KW-0496">Mitochondrion</keyword>
<dbReference type="InterPro" id="IPR042303">
    <property type="entry name" value="Malonyl_CoA_deC_C_sf"/>
</dbReference>
<dbReference type="AlphaFoldDB" id="A0A3B3CMJ9"/>
<dbReference type="OMA" id="PIDWSTP"/>
<dbReference type="FunFam" id="1.20.140.90:FF:000001">
    <property type="entry name" value="Malonyl-CoA decarboxylase, mitochondrial"/>
    <property type="match status" value="1"/>
</dbReference>
<dbReference type="GO" id="GO:2001294">
    <property type="term" value="P:malonyl-CoA catabolic process"/>
    <property type="evidence" value="ECO:0007669"/>
    <property type="project" value="TreeGrafter"/>
</dbReference>
<dbReference type="PANTHER" id="PTHR28641">
    <property type="match status" value="1"/>
</dbReference>
<evidence type="ECO:0000256" key="2">
    <source>
        <dbReference type="ARBA" id="ARBA00004275"/>
    </source>
</evidence>
<organism evidence="20 21">
    <name type="scientific">Oryzias melastigma</name>
    <name type="common">Marine medaka</name>
    <dbReference type="NCBI Taxonomy" id="30732"/>
    <lineage>
        <taxon>Eukaryota</taxon>
        <taxon>Metazoa</taxon>
        <taxon>Chordata</taxon>
        <taxon>Craniata</taxon>
        <taxon>Vertebrata</taxon>
        <taxon>Euteleostomi</taxon>
        <taxon>Actinopterygii</taxon>
        <taxon>Neopterygii</taxon>
        <taxon>Teleostei</taxon>
        <taxon>Neoteleostei</taxon>
        <taxon>Acanthomorphata</taxon>
        <taxon>Ovalentaria</taxon>
        <taxon>Atherinomorphae</taxon>
        <taxon>Beloniformes</taxon>
        <taxon>Adrianichthyidae</taxon>
        <taxon>Oryziinae</taxon>
        <taxon>Oryzias</taxon>
    </lineage>
</organism>
<dbReference type="GO" id="GO:0005759">
    <property type="term" value="C:mitochondrial matrix"/>
    <property type="evidence" value="ECO:0007669"/>
    <property type="project" value="TreeGrafter"/>
</dbReference>
<dbReference type="FunFam" id="3.40.630.150:FF:000001">
    <property type="entry name" value="Malonyl-CoA decarboxylase, mitochondrial"/>
    <property type="match status" value="1"/>
</dbReference>
<dbReference type="InterPro" id="IPR038351">
    <property type="entry name" value="MCD_N_sf"/>
</dbReference>
<dbReference type="Proteomes" id="UP000261560">
    <property type="component" value="Unplaced"/>
</dbReference>
<dbReference type="PaxDb" id="30732-ENSOMEP00000019103"/>
<evidence type="ECO:0000256" key="7">
    <source>
        <dbReference type="ARBA" id="ARBA00022832"/>
    </source>
</evidence>
<feature type="domain" description="Malonyl-CoA decarboxylase N-terminal" evidence="19">
    <location>
        <begin position="128"/>
        <end position="194"/>
    </location>
</feature>
<dbReference type="KEGG" id="oml:112152228"/>
<evidence type="ECO:0000256" key="4">
    <source>
        <dbReference type="ARBA" id="ARBA00022490"/>
    </source>
</evidence>
<dbReference type="EC" id="4.1.1.9" evidence="16"/>
<comment type="subcellular location">
    <subcellularLocation>
        <location evidence="3">Cytoplasm</location>
    </subcellularLocation>
    <subcellularLocation>
        <location evidence="1">Mitochondrion</location>
    </subcellularLocation>
    <subcellularLocation>
        <location evidence="2">Peroxisome</location>
    </subcellularLocation>
</comment>
<dbReference type="Pfam" id="PF05292">
    <property type="entry name" value="MCD"/>
    <property type="match status" value="1"/>
</dbReference>
<comment type="pathway">
    <text evidence="15">Metabolic intermediate biosynthesis; acetyl-CoA biosynthesis; acetyl-CoA from malonyl-CoA: step 1/1.</text>
</comment>
<dbReference type="Gene3D" id="3.40.630.150">
    <property type="entry name" value="Malonyl-CoA decarboxylase, catalytic domain"/>
    <property type="match status" value="1"/>
</dbReference>
<keyword evidence="8" id="KW-0809">Transit peptide</keyword>
<dbReference type="InterPro" id="IPR038917">
    <property type="entry name" value="Malonyl_CoA_deC"/>
</dbReference>
<evidence type="ECO:0000256" key="17">
    <source>
        <dbReference type="ARBA" id="ARBA00072063"/>
    </source>
</evidence>
<keyword evidence="13" id="KW-0456">Lyase</keyword>
<proteinExistence type="predicted"/>
<evidence type="ECO:0000313" key="21">
    <source>
        <dbReference type="Proteomes" id="UP000261560"/>
    </source>
</evidence>
<keyword evidence="7" id="KW-0276">Fatty acid metabolism</keyword>
<evidence type="ECO:0000256" key="13">
    <source>
        <dbReference type="ARBA" id="ARBA00023239"/>
    </source>
</evidence>
<evidence type="ECO:0000256" key="12">
    <source>
        <dbReference type="ARBA" id="ARBA00023160"/>
    </source>
</evidence>
<keyword evidence="21" id="KW-1185">Reference proteome</keyword>
<dbReference type="GO" id="GO:0046320">
    <property type="term" value="P:regulation of fatty acid oxidation"/>
    <property type="evidence" value="ECO:0007669"/>
    <property type="project" value="UniProtKB-ARBA"/>
</dbReference>
<dbReference type="STRING" id="30732.ENSOMEP00000019103"/>
<comment type="catalytic activity">
    <reaction evidence="14">
        <text>malonyl-CoA + H(+) = acetyl-CoA + CO2</text>
        <dbReference type="Rhea" id="RHEA:18781"/>
        <dbReference type="ChEBI" id="CHEBI:15378"/>
        <dbReference type="ChEBI" id="CHEBI:16526"/>
        <dbReference type="ChEBI" id="CHEBI:57288"/>
        <dbReference type="ChEBI" id="CHEBI:57384"/>
        <dbReference type="EC" id="4.1.1.9"/>
    </reaction>
    <physiologicalReaction direction="left-to-right" evidence="14">
        <dbReference type="Rhea" id="RHEA:18782"/>
    </physiologicalReaction>
</comment>
<dbReference type="Gene3D" id="1.20.140.90">
    <property type="entry name" value="Malonyl-CoA decarboxylase, oligemerization domain"/>
    <property type="match status" value="1"/>
</dbReference>
<keyword evidence="6" id="KW-0210">Decarboxylase</keyword>
<evidence type="ECO:0000256" key="14">
    <source>
        <dbReference type="ARBA" id="ARBA00051499"/>
    </source>
</evidence>
<evidence type="ECO:0000256" key="1">
    <source>
        <dbReference type="ARBA" id="ARBA00004173"/>
    </source>
</evidence>
<evidence type="ECO:0000256" key="11">
    <source>
        <dbReference type="ARBA" id="ARBA00023140"/>
    </source>
</evidence>
<evidence type="ECO:0000256" key="3">
    <source>
        <dbReference type="ARBA" id="ARBA00004496"/>
    </source>
</evidence>
<accession>A0A3B3CMJ9</accession>
<evidence type="ECO:0000256" key="5">
    <source>
        <dbReference type="ARBA" id="ARBA00022516"/>
    </source>
</evidence>
<reference evidence="20" key="2">
    <citation type="submission" date="2025-09" db="UniProtKB">
        <authorList>
            <consortium name="Ensembl"/>
        </authorList>
    </citation>
    <scope>IDENTIFICATION</scope>
</reference>
<keyword evidence="11" id="KW-0576">Peroxisome</keyword>
<keyword evidence="4" id="KW-0963">Cytoplasm</keyword>
<dbReference type="Ensembl" id="ENSOMET00000028266.1">
    <property type="protein sequence ID" value="ENSOMEP00000019103.1"/>
    <property type="gene ID" value="ENSOMEG00000020903.1"/>
</dbReference>